<reference evidence="1" key="1">
    <citation type="journal article" date="2021" name="Environ. Microbiol.">
        <title>Gene family expansions and transcriptome signatures uncover fungal adaptations to wood decay.</title>
        <authorList>
            <person name="Hage H."/>
            <person name="Miyauchi S."/>
            <person name="Viragh M."/>
            <person name="Drula E."/>
            <person name="Min B."/>
            <person name="Chaduli D."/>
            <person name="Navarro D."/>
            <person name="Favel A."/>
            <person name="Norest M."/>
            <person name="Lesage-Meessen L."/>
            <person name="Balint B."/>
            <person name="Merenyi Z."/>
            <person name="de Eugenio L."/>
            <person name="Morin E."/>
            <person name="Martinez A.T."/>
            <person name="Baldrian P."/>
            <person name="Stursova M."/>
            <person name="Martinez M.J."/>
            <person name="Novotny C."/>
            <person name="Magnuson J.K."/>
            <person name="Spatafora J.W."/>
            <person name="Maurice S."/>
            <person name="Pangilinan J."/>
            <person name="Andreopoulos W."/>
            <person name="LaButti K."/>
            <person name="Hundley H."/>
            <person name="Na H."/>
            <person name="Kuo A."/>
            <person name="Barry K."/>
            <person name="Lipzen A."/>
            <person name="Henrissat B."/>
            <person name="Riley R."/>
            <person name="Ahrendt S."/>
            <person name="Nagy L.G."/>
            <person name="Grigoriev I.V."/>
            <person name="Martin F."/>
            <person name="Rosso M.N."/>
        </authorList>
    </citation>
    <scope>NUCLEOTIDE SEQUENCE</scope>
    <source>
        <strain evidence="1">CBS 384.51</strain>
    </source>
</reference>
<accession>A0ACB8U6T6</accession>
<keyword evidence="2" id="KW-1185">Reference proteome</keyword>
<name>A0ACB8U6T6_9APHY</name>
<protein>
    <submittedName>
        <fullName evidence="1">Kinase-like domain-containing protein</fullName>
    </submittedName>
</protein>
<organism evidence="1 2">
    <name type="scientific">Irpex rosettiformis</name>
    <dbReference type="NCBI Taxonomy" id="378272"/>
    <lineage>
        <taxon>Eukaryota</taxon>
        <taxon>Fungi</taxon>
        <taxon>Dikarya</taxon>
        <taxon>Basidiomycota</taxon>
        <taxon>Agaricomycotina</taxon>
        <taxon>Agaricomycetes</taxon>
        <taxon>Polyporales</taxon>
        <taxon>Irpicaceae</taxon>
        <taxon>Irpex</taxon>
    </lineage>
</organism>
<proteinExistence type="predicted"/>
<comment type="caution">
    <text evidence="1">The sequence shown here is derived from an EMBL/GenBank/DDBJ whole genome shotgun (WGS) entry which is preliminary data.</text>
</comment>
<feature type="non-terminal residue" evidence="1">
    <location>
        <position position="332"/>
    </location>
</feature>
<evidence type="ECO:0000313" key="2">
    <source>
        <dbReference type="Proteomes" id="UP001055072"/>
    </source>
</evidence>
<feature type="non-terminal residue" evidence="1">
    <location>
        <position position="1"/>
    </location>
</feature>
<evidence type="ECO:0000313" key="1">
    <source>
        <dbReference type="EMBL" id="KAI0089930.1"/>
    </source>
</evidence>
<sequence length="332" mass="37604">IGKGSFGSVGAVRVKKSVTNYSGRIPGAQMAIKIFSKSNIRDDVPVSPTNANRERRNLAMLEWHPFITGMYTCIQDSKNLYQLMELGHLGSLRKLIKERGPLPTSVCQFYFANLVLALEFLHGNDLIHCDLKPDNIVIGANGYLMLCDFGNSGFREEERDWNLVGTTMYASPEALVELVDEEIAESVDWWAAGCILFEMATGRAVNLANDNATKELEKRVIKCQWWWPRSLDVDPVLRDLVERMLNKDFEKRLGCVVPLPEQDKGPLKNKKIRAHRFLRKFPWKGMERRSLAAPFVPTQVPDASEEEWDSIPLPQQKDVPGLTIVKPVSRAH</sequence>
<dbReference type="EMBL" id="MU274909">
    <property type="protein sequence ID" value="KAI0089930.1"/>
    <property type="molecule type" value="Genomic_DNA"/>
</dbReference>
<gene>
    <name evidence="1" type="ORF">BDY19DRAFT_872494</name>
</gene>
<dbReference type="Proteomes" id="UP001055072">
    <property type="component" value="Unassembled WGS sequence"/>
</dbReference>